<evidence type="ECO:0000256" key="7">
    <source>
        <dbReference type="ARBA" id="ARBA00022692"/>
    </source>
</evidence>
<evidence type="ECO:0000256" key="14">
    <source>
        <dbReference type="ARBA" id="ARBA00032370"/>
    </source>
</evidence>
<dbReference type="GO" id="GO:0008360">
    <property type="term" value="P:regulation of cell shape"/>
    <property type="evidence" value="ECO:0007669"/>
    <property type="project" value="UniProtKB-KW"/>
</dbReference>
<dbReference type="GO" id="GO:0005886">
    <property type="term" value="C:plasma membrane"/>
    <property type="evidence" value="ECO:0007669"/>
    <property type="project" value="UniProtKB-SubCell"/>
</dbReference>
<dbReference type="Proteomes" id="UP000503640">
    <property type="component" value="Unassembled WGS sequence"/>
</dbReference>
<dbReference type="InterPro" id="IPR013437">
    <property type="entry name" value="FtsW"/>
</dbReference>
<feature type="transmembrane region" description="Helical" evidence="21">
    <location>
        <begin position="20"/>
        <end position="45"/>
    </location>
</feature>
<feature type="transmembrane region" description="Helical" evidence="21">
    <location>
        <begin position="57"/>
        <end position="76"/>
    </location>
</feature>
<comment type="similarity">
    <text evidence="16">Belongs to the SEDS family. FtsW subfamily.</text>
</comment>
<keyword evidence="4" id="KW-0132">Cell division</keyword>
<evidence type="ECO:0000256" key="9">
    <source>
        <dbReference type="ARBA" id="ARBA00022984"/>
    </source>
</evidence>
<dbReference type="GO" id="GO:0008955">
    <property type="term" value="F:peptidoglycan glycosyltransferase activity"/>
    <property type="evidence" value="ECO:0007669"/>
    <property type="project" value="UniProtKB-EC"/>
</dbReference>
<keyword evidence="11 21" id="KW-0472">Membrane</keyword>
<comment type="subcellular location">
    <subcellularLocation>
        <location evidence="1">Cell membrane</location>
        <topology evidence="1">Multi-pass membrane protein</topology>
    </subcellularLocation>
</comment>
<evidence type="ECO:0000256" key="2">
    <source>
        <dbReference type="ARBA" id="ARBA00004752"/>
    </source>
</evidence>
<evidence type="ECO:0000256" key="3">
    <source>
        <dbReference type="ARBA" id="ARBA00022475"/>
    </source>
</evidence>
<name>A0A7I9VK51_9BACT</name>
<evidence type="ECO:0000313" key="23">
    <source>
        <dbReference type="Proteomes" id="UP000503640"/>
    </source>
</evidence>
<feature type="transmembrane region" description="Helical" evidence="21">
    <location>
        <begin position="147"/>
        <end position="165"/>
    </location>
</feature>
<evidence type="ECO:0000256" key="10">
    <source>
        <dbReference type="ARBA" id="ARBA00022989"/>
    </source>
</evidence>
<comment type="caution">
    <text evidence="22">The sequence shown here is derived from an EMBL/GenBank/DDBJ whole genome shotgun (WGS) entry which is preliminary data.</text>
</comment>
<keyword evidence="6" id="KW-0808">Transferase</keyword>
<keyword evidence="12" id="KW-0131">Cell cycle</keyword>
<evidence type="ECO:0000256" key="21">
    <source>
        <dbReference type="SAM" id="Phobius"/>
    </source>
</evidence>
<sequence>MRAQATTARAPAAEGVDRLLLGTIVLLVGIGAVAVYSASAVTAATRFHDSFHFLDRQLVAVGLGLALLVAGLAAGYGRAERLAYPVLAATVVALVAVLLPFIGHTAGGARRWIDLGVLHFQPAEAAKLALVLYLAHSLARKRDKMRLFSIGFLPHLLVAGALMALCLAEKDLGTCVVMALVLFVMLFAAGAKVSYLLGALLASLPLVYNAVMGTPYRRIRFEAWLRPFEHRRDAGYQMWESMVGIGSGGWFGQGLGQGRSKLFYLPEAHTDFIGAVIAEEAGLVGLGLLILLYALFVWRGLRASFRAADAFGCYLALGITTLVGVQALVNLGVVTVLLPTKGLTLPFVSYGGSSLLTLLAASGLLLSVSASRGGFLKPASQAVRVGAATGEGA</sequence>
<dbReference type="InterPro" id="IPR001182">
    <property type="entry name" value="FtsW/RodA"/>
</dbReference>
<evidence type="ECO:0000256" key="5">
    <source>
        <dbReference type="ARBA" id="ARBA00022676"/>
    </source>
</evidence>
<evidence type="ECO:0000256" key="12">
    <source>
        <dbReference type="ARBA" id="ARBA00023306"/>
    </source>
</evidence>
<evidence type="ECO:0000256" key="11">
    <source>
        <dbReference type="ARBA" id="ARBA00023136"/>
    </source>
</evidence>
<evidence type="ECO:0000256" key="19">
    <source>
        <dbReference type="ARBA" id="ARBA00044770"/>
    </source>
</evidence>
<accession>A0A7I9VK51</accession>
<evidence type="ECO:0000256" key="13">
    <source>
        <dbReference type="ARBA" id="ARBA00023316"/>
    </source>
</evidence>
<evidence type="ECO:0000256" key="18">
    <source>
        <dbReference type="ARBA" id="ARBA00041418"/>
    </source>
</evidence>
<dbReference type="EC" id="2.4.99.28" evidence="19"/>
<evidence type="ECO:0000256" key="4">
    <source>
        <dbReference type="ARBA" id="ARBA00022618"/>
    </source>
</evidence>
<reference evidence="23" key="1">
    <citation type="journal article" date="2020" name="Appl. Environ. Microbiol.">
        <title>Diazotrophic Anaeromyxobacter Isolates from Soils.</title>
        <authorList>
            <person name="Masuda Y."/>
            <person name="Yamanaka H."/>
            <person name="Xu Z.X."/>
            <person name="Shiratori Y."/>
            <person name="Aono T."/>
            <person name="Amachi S."/>
            <person name="Senoo K."/>
            <person name="Itoh H."/>
        </authorList>
    </citation>
    <scope>NUCLEOTIDE SEQUENCE [LARGE SCALE GENOMIC DNA]</scope>
    <source>
        <strain evidence="23">R267</strain>
    </source>
</reference>
<evidence type="ECO:0000256" key="1">
    <source>
        <dbReference type="ARBA" id="ARBA00004651"/>
    </source>
</evidence>
<keyword evidence="7 21" id="KW-0812">Transmembrane</keyword>
<dbReference type="GO" id="GO:0009252">
    <property type="term" value="P:peptidoglycan biosynthetic process"/>
    <property type="evidence" value="ECO:0007669"/>
    <property type="project" value="UniProtKB-KW"/>
</dbReference>
<dbReference type="Pfam" id="PF01098">
    <property type="entry name" value="FTSW_RODA_SPOVE"/>
    <property type="match status" value="1"/>
</dbReference>
<dbReference type="AlphaFoldDB" id="A0A7I9VK51"/>
<dbReference type="GO" id="GO:0015648">
    <property type="term" value="F:lipid-linked peptidoglycan transporter activity"/>
    <property type="evidence" value="ECO:0007669"/>
    <property type="project" value="TreeGrafter"/>
</dbReference>
<keyword evidence="13" id="KW-0961">Cell wall biogenesis/degradation</keyword>
<dbReference type="EMBL" id="BJTG01000003">
    <property type="protein sequence ID" value="GEJ56772.1"/>
    <property type="molecule type" value="Genomic_DNA"/>
</dbReference>
<comment type="catalytic activity">
    <reaction evidence="20">
        <text>[GlcNAc-(1-&gt;4)-Mur2Ac(oyl-L-Ala-gamma-D-Glu-L-Lys-D-Ala-D-Ala)](n)-di-trans,octa-cis-undecaprenyl diphosphate + beta-D-GlcNAc-(1-&gt;4)-Mur2Ac(oyl-L-Ala-gamma-D-Glu-L-Lys-D-Ala-D-Ala)-di-trans,octa-cis-undecaprenyl diphosphate = [GlcNAc-(1-&gt;4)-Mur2Ac(oyl-L-Ala-gamma-D-Glu-L-Lys-D-Ala-D-Ala)](n+1)-di-trans,octa-cis-undecaprenyl diphosphate + di-trans,octa-cis-undecaprenyl diphosphate + H(+)</text>
        <dbReference type="Rhea" id="RHEA:23708"/>
        <dbReference type="Rhea" id="RHEA-COMP:9602"/>
        <dbReference type="Rhea" id="RHEA-COMP:9603"/>
        <dbReference type="ChEBI" id="CHEBI:15378"/>
        <dbReference type="ChEBI" id="CHEBI:58405"/>
        <dbReference type="ChEBI" id="CHEBI:60033"/>
        <dbReference type="ChEBI" id="CHEBI:78435"/>
        <dbReference type="EC" id="2.4.99.28"/>
    </reaction>
</comment>
<dbReference type="NCBIfam" id="TIGR02614">
    <property type="entry name" value="ftsW"/>
    <property type="match status" value="1"/>
</dbReference>
<gene>
    <name evidence="22" type="primary">ftsW</name>
    <name evidence="22" type="ORF">AMYX_15130</name>
</gene>
<feature type="transmembrane region" description="Helical" evidence="21">
    <location>
        <begin position="310"/>
        <end position="338"/>
    </location>
</feature>
<keyword evidence="23" id="KW-1185">Reference proteome</keyword>
<evidence type="ECO:0000256" key="8">
    <source>
        <dbReference type="ARBA" id="ARBA00022960"/>
    </source>
</evidence>
<dbReference type="GO" id="GO:0071555">
    <property type="term" value="P:cell wall organization"/>
    <property type="evidence" value="ECO:0007669"/>
    <property type="project" value="UniProtKB-KW"/>
</dbReference>
<dbReference type="GO" id="GO:0032153">
    <property type="term" value="C:cell division site"/>
    <property type="evidence" value="ECO:0007669"/>
    <property type="project" value="TreeGrafter"/>
</dbReference>
<dbReference type="GO" id="GO:0051301">
    <property type="term" value="P:cell division"/>
    <property type="evidence" value="ECO:0007669"/>
    <property type="project" value="UniProtKB-KW"/>
</dbReference>
<feature type="transmembrane region" description="Helical" evidence="21">
    <location>
        <begin position="350"/>
        <end position="368"/>
    </location>
</feature>
<evidence type="ECO:0000256" key="6">
    <source>
        <dbReference type="ARBA" id="ARBA00022679"/>
    </source>
</evidence>
<evidence type="ECO:0000256" key="16">
    <source>
        <dbReference type="ARBA" id="ARBA00038053"/>
    </source>
</evidence>
<evidence type="ECO:0000256" key="15">
    <source>
        <dbReference type="ARBA" id="ARBA00033270"/>
    </source>
</evidence>
<feature type="transmembrane region" description="Helical" evidence="21">
    <location>
        <begin position="82"/>
        <end position="103"/>
    </location>
</feature>
<dbReference type="PANTHER" id="PTHR30474:SF2">
    <property type="entry name" value="PEPTIDOGLYCAN GLYCOSYLTRANSFERASE FTSW-RELATED"/>
    <property type="match status" value="1"/>
</dbReference>
<keyword evidence="5" id="KW-0328">Glycosyltransferase</keyword>
<evidence type="ECO:0000256" key="17">
    <source>
        <dbReference type="ARBA" id="ARBA00041185"/>
    </source>
</evidence>
<organism evidence="22 23">
    <name type="scientific">Anaeromyxobacter diazotrophicus</name>
    <dbReference type="NCBI Taxonomy" id="2590199"/>
    <lineage>
        <taxon>Bacteria</taxon>
        <taxon>Pseudomonadati</taxon>
        <taxon>Myxococcota</taxon>
        <taxon>Myxococcia</taxon>
        <taxon>Myxococcales</taxon>
        <taxon>Cystobacterineae</taxon>
        <taxon>Anaeromyxobacteraceae</taxon>
        <taxon>Anaeromyxobacter</taxon>
    </lineage>
</organism>
<keyword evidence="9" id="KW-0573">Peptidoglycan synthesis</keyword>
<dbReference type="RefSeq" id="WP_176064471.1">
    <property type="nucleotide sequence ID" value="NZ_BJTG01000003.1"/>
</dbReference>
<keyword evidence="8" id="KW-0133">Cell shape</keyword>
<feature type="transmembrane region" description="Helical" evidence="21">
    <location>
        <begin position="272"/>
        <end position="298"/>
    </location>
</feature>
<comment type="pathway">
    <text evidence="2">Cell wall biogenesis; peptidoglycan biosynthesis.</text>
</comment>
<keyword evidence="10 21" id="KW-1133">Transmembrane helix</keyword>
<evidence type="ECO:0000256" key="20">
    <source>
        <dbReference type="ARBA" id="ARBA00049902"/>
    </source>
</evidence>
<protein>
    <recommendedName>
        <fullName evidence="17">Probable peptidoglycan glycosyltransferase FtsW</fullName>
        <ecNumber evidence="19">2.4.99.28</ecNumber>
    </recommendedName>
    <alternativeName>
        <fullName evidence="18">Cell division protein FtsW</fullName>
    </alternativeName>
    <alternativeName>
        <fullName evidence="15">Cell wall polymerase</fullName>
    </alternativeName>
    <alternativeName>
        <fullName evidence="14">Peptidoglycan polymerase</fullName>
    </alternativeName>
</protein>
<dbReference type="PANTHER" id="PTHR30474">
    <property type="entry name" value="CELL CYCLE PROTEIN"/>
    <property type="match status" value="1"/>
</dbReference>
<evidence type="ECO:0000313" key="22">
    <source>
        <dbReference type="EMBL" id="GEJ56772.1"/>
    </source>
</evidence>
<proteinExistence type="inferred from homology"/>
<keyword evidence="3" id="KW-1003">Cell membrane</keyword>